<dbReference type="InterPro" id="IPR051910">
    <property type="entry name" value="ComF/GntX_DNA_util-trans"/>
</dbReference>
<evidence type="ECO:0000256" key="1">
    <source>
        <dbReference type="ARBA" id="ARBA00008007"/>
    </source>
</evidence>
<dbReference type="InterPro" id="IPR000836">
    <property type="entry name" value="PRTase_dom"/>
</dbReference>
<proteinExistence type="inferred from homology"/>
<dbReference type="SUPFAM" id="SSF53271">
    <property type="entry name" value="PRTase-like"/>
    <property type="match status" value="1"/>
</dbReference>
<keyword evidence="2" id="KW-0328">Glycosyltransferase</keyword>
<sequence length="221" mass="24597">MWLCEICRTLVPALDLNICLECGSPDHERHRCPVAGQHVDRARASYPYTGWVAASIKRFKYGDEPARAEDLAARMLPMVAAFGAIDVVVPVPLHASKFNLRGYNQSELLATRIAARANLPMKPLLIRTTATRPQVTLDRQSRHENVTGAFSLNPEWSIPAGQRILLIDDVRTTGATTDACAKVFKEDARTRSVFVLTFAQELSNAELRRWRQSISASPSEI</sequence>
<reference evidence="2" key="1">
    <citation type="submission" date="2020-02" db="EMBL/GenBank/DDBJ databases">
        <authorList>
            <person name="Meier V. D."/>
        </authorList>
    </citation>
    <scope>NUCLEOTIDE SEQUENCE</scope>
    <source>
        <strain evidence="2">AVDCRST_MAG43</strain>
    </source>
</reference>
<gene>
    <name evidence="2" type="ORF">AVDCRST_MAG43-1983</name>
</gene>
<dbReference type="GO" id="GO:0016757">
    <property type="term" value="F:glycosyltransferase activity"/>
    <property type="evidence" value="ECO:0007669"/>
    <property type="project" value="UniProtKB-KW"/>
</dbReference>
<name>A0A6J4UUK5_9BACT</name>
<dbReference type="Gene3D" id="3.40.50.2020">
    <property type="match status" value="1"/>
</dbReference>
<dbReference type="AlphaFoldDB" id="A0A6J4UUK5"/>
<comment type="similarity">
    <text evidence="1">Belongs to the ComF/GntX family.</text>
</comment>
<dbReference type="PANTHER" id="PTHR47505:SF1">
    <property type="entry name" value="DNA UTILIZATION PROTEIN YHGH"/>
    <property type="match status" value="1"/>
</dbReference>
<protein>
    <submittedName>
        <fullName evidence="2">Competence protein F homolog, phosphoribosyltransferase domain protein YhgH required for utilization of DNA as sole source of carbon and energy</fullName>
    </submittedName>
</protein>
<dbReference type="EMBL" id="CADCWI010000092">
    <property type="protein sequence ID" value="CAA9560928.1"/>
    <property type="molecule type" value="Genomic_DNA"/>
</dbReference>
<dbReference type="PANTHER" id="PTHR47505">
    <property type="entry name" value="DNA UTILIZATION PROTEIN YHGH"/>
    <property type="match status" value="1"/>
</dbReference>
<evidence type="ECO:0000313" key="2">
    <source>
        <dbReference type="EMBL" id="CAA9560928.1"/>
    </source>
</evidence>
<organism evidence="2">
    <name type="scientific">uncultured Thermomicrobiales bacterium</name>
    <dbReference type="NCBI Taxonomy" id="1645740"/>
    <lineage>
        <taxon>Bacteria</taxon>
        <taxon>Pseudomonadati</taxon>
        <taxon>Thermomicrobiota</taxon>
        <taxon>Thermomicrobia</taxon>
        <taxon>Thermomicrobiales</taxon>
        <taxon>environmental samples</taxon>
    </lineage>
</organism>
<dbReference type="InterPro" id="IPR029057">
    <property type="entry name" value="PRTase-like"/>
</dbReference>
<dbReference type="CDD" id="cd06223">
    <property type="entry name" value="PRTases_typeI"/>
    <property type="match status" value="1"/>
</dbReference>
<keyword evidence="2" id="KW-0808">Transferase</keyword>
<accession>A0A6J4UUK5</accession>